<reference evidence="5" key="1">
    <citation type="submission" date="2025-08" db="UniProtKB">
        <authorList>
            <consortium name="RefSeq"/>
        </authorList>
    </citation>
    <scope>IDENTIFICATION</scope>
    <source>
        <strain evidence="5">Nigerian</strain>
        <tissue evidence="5">Liver and blood</tissue>
    </source>
</reference>
<protein>
    <submittedName>
        <fullName evidence="5">Uncharacterized protein LOC116408482</fullName>
    </submittedName>
</protein>
<feature type="compositionally biased region" description="Basic and acidic residues" evidence="1">
    <location>
        <begin position="270"/>
        <end position="280"/>
    </location>
</feature>
<dbReference type="RefSeq" id="XP_031751377.1">
    <property type="nucleotide sequence ID" value="XM_031895517.1"/>
</dbReference>
<dbReference type="Proteomes" id="UP000008143">
    <property type="component" value="Chromosome 1"/>
</dbReference>
<sequence length="596" mass="67819">MNLIYFILLNIIFGLYHVFCAATTEKYQRNNGSVVKYDDSMADLYEETPLKYIVPVAVMGSMFVIPVLAAIVWLIYVKVMQKRKSVNDVENPPVTAQPENNSPAPESSDSFFRCLYRKIKQKVTKKKPDIDVENPPEAAQSEKQSKLPVSKKQKQKKKKVTPPVIVPEEQKADTFSLLKSLIPLDKKPSKGRKCKKVQQSMKIKENINNKEDMDCLLEQLLALQKKSPTATNLKISVENERIEDKEEEPPSQQFDIETSSFQLQGSEPSEPERENTERIENNLPQPESYTFNLLKSLIPLDEKPSKSRKCKKVQQSIEIKENINTKEDMDCLLEQLLALQKKSPTATDLKISVHYEKIEDKEEEPPSEQFDIETSSFPLQGSEPSEPERRETSEEAEMIMAPCKEVHPKPGSEASLPANSLSFLEQLKSSFKKPSRNRKRKQKQVLRTVMFEDIISDDEDTAQYSELVLQQLKDLCNESPTAHDPRVTVKILHLDPIEDICADKGDELPLQIAPESTPLLEQPAEPKSEVQPVHLELVEDTNVEMEDHAKLFYYLLSCAVTVPTYFSALAGYSEPERTVQPELTEGTSVEHLSEQK</sequence>
<keyword evidence="3" id="KW-0732">Signal</keyword>
<dbReference type="AlphaFoldDB" id="A0A8J1J0J5"/>
<keyword evidence="4" id="KW-1185">Reference proteome</keyword>
<evidence type="ECO:0000313" key="6">
    <source>
        <dbReference type="Xenbase" id="XB-GENE-29094275"/>
    </source>
</evidence>
<feature type="compositionally biased region" description="Basic residues" evidence="1">
    <location>
        <begin position="149"/>
        <end position="160"/>
    </location>
</feature>
<dbReference type="Xenbase" id="XB-GENE-29094275">
    <property type="gene designation" value="LOC116408482"/>
</dbReference>
<feature type="compositionally biased region" description="Polar residues" evidence="1">
    <location>
        <begin position="250"/>
        <end position="267"/>
    </location>
</feature>
<feature type="signal peptide" evidence="3">
    <location>
        <begin position="1"/>
        <end position="22"/>
    </location>
</feature>
<evidence type="ECO:0000256" key="3">
    <source>
        <dbReference type="SAM" id="SignalP"/>
    </source>
</evidence>
<dbReference type="GeneID" id="116408482"/>
<evidence type="ECO:0000313" key="5">
    <source>
        <dbReference type="RefSeq" id="XP_031751377.1"/>
    </source>
</evidence>
<feature type="chain" id="PRO_5035265283" evidence="3">
    <location>
        <begin position="23"/>
        <end position="596"/>
    </location>
</feature>
<feature type="compositionally biased region" description="Polar residues" evidence="1">
    <location>
        <begin position="97"/>
        <end position="109"/>
    </location>
</feature>
<keyword evidence="2" id="KW-0472">Membrane</keyword>
<organism evidence="4 5">
    <name type="scientific">Xenopus tropicalis</name>
    <name type="common">Western clawed frog</name>
    <name type="synonym">Silurana tropicalis</name>
    <dbReference type="NCBI Taxonomy" id="8364"/>
    <lineage>
        <taxon>Eukaryota</taxon>
        <taxon>Metazoa</taxon>
        <taxon>Chordata</taxon>
        <taxon>Craniata</taxon>
        <taxon>Vertebrata</taxon>
        <taxon>Euteleostomi</taxon>
        <taxon>Amphibia</taxon>
        <taxon>Batrachia</taxon>
        <taxon>Anura</taxon>
        <taxon>Pipoidea</taxon>
        <taxon>Pipidae</taxon>
        <taxon>Xenopodinae</taxon>
        <taxon>Xenopus</taxon>
        <taxon>Silurana</taxon>
    </lineage>
</organism>
<feature type="region of interest" description="Disordered" evidence="1">
    <location>
        <begin position="125"/>
        <end position="163"/>
    </location>
</feature>
<evidence type="ECO:0000256" key="2">
    <source>
        <dbReference type="SAM" id="Phobius"/>
    </source>
</evidence>
<evidence type="ECO:0000256" key="1">
    <source>
        <dbReference type="SAM" id="MobiDB-lite"/>
    </source>
</evidence>
<dbReference type="KEGG" id="xtr:116408482"/>
<keyword evidence="2" id="KW-0812">Transmembrane</keyword>
<feature type="region of interest" description="Disordered" evidence="1">
    <location>
        <begin position="89"/>
        <end position="109"/>
    </location>
</feature>
<name>A0A8J1J0J5_XENTR</name>
<accession>A0A8J1J0J5</accession>
<dbReference type="AGR" id="Xenbase:XB-GENE-29094275"/>
<feature type="region of interest" description="Disordered" evidence="1">
    <location>
        <begin position="235"/>
        <end position="286"/>
    </location>
</feature>
<feature type="region of interest" description="Disordered" evidence="1">
    <location>
        <begin position="359"/>
        <end position="395"/>
    </location>
</feature>
<evidence type="ECO:0000313" key="4">
    <source>
        <dbReference type="Proteomes" id="UP000008143"/>
    </source>
</evidence>
<gene>
    <name evidence="5 6" type="primary">LOC116408482</name>
</gene>
<feature type="transmembrane region" description="Helical" evidence="2">
    <location>
        <begin position="52"/>
        <end position="76"/>
    </location>
</feature>
<keyword evidence="2" id="KW-1133">Transmembrane helix</keyword>
<proteinExistence type="predicted"/>